<evidence type="ECO:0000256" key="11">
    <source>
        <dbReference type="ARBA" id="ARBA00023273"/>
    </source>
</evidence>
<sequence>MTELTYTYIKQRKEFGGPYKFSDKDELIVDIAPNPDLCEGIKIMETVDKSVDIVKVMAEHEVNTTRADYTQNSMNHTEGGWPKDLNFMDSEQTLRFRKKIEKDEMYTHSILQLLLPMEHCVHQNNAINIYELYFEDCEDSDMVEQQAFRTVNVFRDPLPIKRPVSNISWSPDQGSRLAVSHSNLDFQKESNDAHINSYIWHVENPNRPELVIDAGVPIVCLEYNPRDVNTLVGGLYNGQVAYWDVRRGGQPLKFSDHYESFRDPVTCVLWVNSKSGTEFFSASTDDITKAEEQLLKRALGASVLEYEPTIPTRFMVGTEMGVVVSGNRKGKTTTEKLGVQYKAHHGPIWSLQRNPAFLKNFLTVGDWTARIWSEDCRESAIIWTR</sequence>
<dbReference type="SMART" id="SM00320">
    <property type="entry name" value="WD40"/>
    <property type="match status" value="3"/>
</dbReference>
<comment type="similarity">
    <text evidence="2">Belongs to the dynein intermediate chain family.</text>
</comment>
<dbReference type="GO" id="GO:0045504">
    <property type="term" value="F:dynein heavy chain binding"/>
    <property type="evidence" value="ECO:0007669"/>
    <property type="project" value="TreeGrafter"/>
</dbReference>
<keyword evidence="8" id="KW-0969">Cilium</keyword>
<name>A0A9P0E3W6_NEZVI</name>
<evidence type="ECO:0000256" key="4">
    <source>
        <dbReference type="ARBA" id="ARBA00022574"/>
    </source>
</evidence>
<evidence type="ECO:0000313" key="12">
    <source>
        <dbReference type="EMBL" id="CAH1393429.1"/>
    </source>
</evidence>
<dbReference type="OrthoDB" id="366230at2759"/>
<keyword evidence="7" id="KW-0243">Dynein</keyword>
<keyword evidence="4" id="KW-0853">WD repeat</keyword>
<evidence type="ECO:0000256" key="2">
    <source>
        <dbReference type="ARBA" id="ARBA00011059"/>
    </source>
</evidence>
<dbReference type="GO" id="GO:0003341">
    <property type="term" value="P:cilium movement"/>
    <property type="evidence" value="ECO:0007669"/>
    <property type="project" value="TreeGrafter"/>
</dbReference>
<evidence type="ECO:0000256" key="1">
    <source>
        <dbReference type="ARBA" id="ARBA00004430"/>
    </source>
</evidence>
<dbReference type="GO" id="GO:0005874">
    <property type="term" value="C:microtubule"/>
    <property type="evidence" value="ECO:0007669"/>
    <property type="project" value="UniProtKB-KW"/>
</dbReference>
<dbReference type="SUPFAM" id="SSF50978">
    <property type="entry name" value="WD40 repeat-like"/>
    <property type="match status" value="1"/>
</dbReference>
<dbReference type="AlphaFoldDB" id="A0A9P0E3W6"/>
<dbReference type="GO" id="GO:0036157">
    <property type="term" value="C:outer dynein arm"/>
    <property type="evidence" value="ECO:0007669"/>
    <property type="project" value="TreeGrafter"/>
</dbReference>
<organism evidence="12 13">
    <name type="scientific">Nezara viridula</name>
    <name type="common">Southern green stink bug</name>
    <name type="synonym">Cimex viridulus</name>
    <dbReference type="NCBI Taxonomy" id="85310"/>
    <lineage>
        <taxon>Eukaryota</taxon>
        <taxon>Metazoa</taxon>
        <taxon>Ecdysozoa</taxon>
        <taxon>Arthropoda</taxon>
        <taxon>Hexapoda</taxon>
        <taxon>Insecta</taxon>
        <taxon>Pterygota</taxon>
        <taxon>Neoptera</taxon>
        <taxon>Paraneoptera</taxon>
        <taxon>Hemiptera</taxon>
        <taxon>Heteroptera</taxon>
        <taxon>Panheteroptera</taxon>
        <taxon>Pentatomomorpha</taxon>
        <taxon>Pentatomoidea</taxon>
        <taxon>Pentatomidae</taxon>
        <taxon>Pentatominae</taxon>
        <taxon>Nezara</taxon>
    </lineage>
</organism>
<dbReference type="GO" id="GO:0045503">
    <property type="term" value="F:dynein light chain binding"/>
    <property type="evidence" value="ECO:0007669"/>
    <property type="project" value="TreeGrafter"/>
</dbReference>
<dbReference type="EMBL" id="OV725078">
    <property type="protein sequence ID" value="CAH1393429.1"/>
    <property type="molecule type" value="Genomic_DNA"/>
</dbReference>
<proteinExistence type="inferred from homology"/>
<evidence type="ECO:0000256" key="7">
    <source>
        <dbReference type="ARBA" id="ARBA00023017"/>
    </source>
</evidence>
<dbReference type="GO" id="GO:0036158">
    <property type="term" value="P:outer dynein arm assembly"/>
    <property type="evidence" value="ECO:0007669"/>
    <property type="project" value="TreeGrafter"/>
</dbReference>
<gene>
    <name evidence="12" type="ORF">NEZAVI_LOCUS4104</name>
</gene>
<evidence type="ECO:0000313" key="13">
    <source>
        <dbReference type="Proteomes" id="UP001152798"/>
    </source>
</evidence>
<keyword evidence="3" id="KW-0963">Cytoplasm</keyword>
<evidence type="ECO:0000256" key="9">
    <source>
        <dbReference type="ARBA" id="ARBA00023175"/>
    </source>
</evidence>
<reference evidence="12" key="1">
    <citation type="submission" date="2022-01" db="EMBL/GenBank/DDBJ databases">
        <authorList>
            <person name="King R."/>
        </authorList>
    </citation>
    <scope>NUCLEOTIDE SEQUENCE</scope>
</reference>
<dbReference type="PANTHER" id="PTHR12442">
    <property type="entry name" value="DYNEIN INTERMEDIATE CHAIN"/>
    <property type="match status" value="1"/>
</dbReference>
<evidence type="ECO:0000256" key="10">
    <source>
        <dbReference type="ARBA" id="ARBA00023212"/>
    </source>
</evidence>
<keyword evidence="10" id="KW-0206">Cytoskeleton</keyword>
<dbReference type="InterPro" id="IPR001680">
    <property type="entry name" value="WD40_rpt"/>
</dbReference>
<comment type="subcellular location">
    <subcellularLocation>
        <location evidence="1">Cytoplasm</location>
        <location evidence="1">Cytoskeleton</location>
        <location evidence="1">Cilium axoneme</location>
    </subcellularLocation>
</comment>
<dbReference type="PANTHER" id="PTHR12442:SF7">
    <property type="entry name" value="DYNEIN AXONEMAL INTERMEDIATE CHAIN 2"/>
    <property type="match status" value="1"/>
</dbReference>
<evidence type="ECO:0008006" key="14">
    <source>
        <dbReference type="Google" id="ProtNLM"/>
    </source>
</evidence>
<protein>
    <recommendedName>
        <fullName evidence="14">Dynein intermediate chain 3, ciliary</fullName>
    </recommendedName>
</protein>
<dbReference type="InterPro" id="IPR036322">
    <property type="entry name" value="WD40_repeat_dom_sf"/>
</dbReference>
<keyword evidence="6" id="KW-0677">Repeat</keyword>
<keyword evidence="11" id="KW-0966">Cell projection</keyword>
<dbReference type="Gene3D" id="2.130.10.10">
    <property type="entry name" value="YVTN repeat-like/Quinoprotein amine dehydrogenase"/>
    <property type="match status" value="1"/>
</dbReference>
<dbReference type="InterPro" id="IPR050687">
    <property type="entry name" value="Dynein_IC"/>
</dbReference>
<evidence type="ECO:0000256" key="3">
    <source>
        <dbReference type="ARBA" id="ARBA00022490"/>
    </source>
</evidence>
<dbReference type="InterPro" id="IPR015943">
    <property type="entry name" value="WD40/YVTN_repeat-like_dom_sf"/>
</dbReference>
<keyword evidence="9" id="KW-0505">Motor protein</keyword>
<keyword evidence="5" id="KW-0493">Microtubule</keyword>
<evidence type="ECO:0000256" key="8">
    <source>
        <dbReference type="ARBA" id="ARBA00023069"/>
    </source>
</evidence>
<dbReference type="Proteomes" id="UP001152798">
    <property type="component" value="Chromosome 2"/>
</dbReference>
<evidence type="ECO:0000256" key="5">
    <source>
        <dbReference type="ARBA" id="ARBA00022701"/>
    </source>
</evidence>
<accession>A0A9P0E3W6</accession>
<evidence type="ECO:0000256" key="6">
    <source>
        <dbReference type="ARBA" id="ARBA00022737"/>
    </source>
</evidence>
<keyword evidence="13" id="KW-1185">Reference proteome</keyword>